<dbReference type="InterPro" id="IPR022488">
    <property type="entry name" value="PPK2-related"/>
</dbReference>
<dbReference type="NCBIfam" id="TIGR03708">
    <property type="entry name" value="poly_P_AMP_trns"/>
    <property type="match status" value="1"/>
</dbReference>
<feature type="coiled-coil region" evidence="1">
    <location>
        <begin position="467"/>
        <end position="494"/>
    </location>
</feature>
<dbReference type="PANTHER" id="PTHR34383:SF3">
    <property type="entry name" value="POLYPHOSPHATE:AMP PHOSPHOTRANSFERASE"/>
    <property type="match status" value="1"/>
</dbReference>
<dbReference type="Gene3D" id="3.40.50.300">
    <property type="entry name" value="P-loop containing nucleotide triphosphate hydrolases"/>
    <property type="match status" value="2"/>
</dbReference>
<evidence type="ECO:0000256" key="1">
    <source>
        <dbReference type="SAM" id="Coils"/>
    </source>
</evidence>
<evidence type="ECO:0000313" key="4">
    <source>
        <dbReference type="Proteomes" id="UP000515819"/>
    </source>
</evidence>
<accession>A0A7G9FQ78</accession>
<dbReference type="AlphaFoldDB" id="A0A7G9FQ78"/>
<evidence type="ECO:0000259" key="2">
    <source>
        <dbReference type="Pfam" id="PF03976"/>
    </source>
</evidence>
<dbReference type="GO" id="GO:0043751">
    <property type="term" value="F:polyphosphate:AMP phosphotransferase activity"/>
    <property type="evidence" value="ECO:0007669"/>
    <property type="project" value="InterPro"/>
</dbReference>
<keyword evidence="3" id="KW-0808">Transferase</keyword>
<reference evidence="3 4" key="1">
    <citation type="submission" date="2020-08" db="EMBL/GenBank/DDBJ databases">
        <authorList>
            <person name="Liu C."/>
            <person name="Sun Q."/>
        </authorList>
    </citation>
    <scope>NUCLEOTIDE SEQUENCE [LARGE SCALE GENOMIC DNA]</scope>
    <source>
        <strain evidence="3 4">NSJ-4</strain>
    </source>
</reference>
<feature type="domain" description="Polyphosphate kinase-2-related" evidence="2">
    <location>
        <begin position="13"/>
        <end position="233"/>
    </location>
</feature>
<feature type="coiled-coil region" evidence="1">
    <location>
        <begin position="256"/>
        <end position="287"/>
    </location>
</feature>
<dbReference type="RefSeq" id="WP_249321797.1">
    <property type="nucleotide sequence ID" value="NZ_CP060632.1"/>
</dbReference>
<proteinExistence type="predicted"/>
<feature type="domain" description="Polyphosphate kinase-2-related" evidence="2">
    <location>
        <begin position="265"/>
        <end position="491"/>
    </location>
</feature>
<protein>
    <submittedName>
        <fullName evidence="3">Polyphosphate:AMP phosphotransferase</fullName>
    </submittedName>
</protein>
<dbReference type="GO" id="GO:0006797">
    <property type="term" value="P:polyphosphate metabolic process"/>
    <property type="evidence" value="ECO:0007669"/>
    <property type="project" value="InterPro"/>
</dbReference>
<gene>
    <name evidence="3" type="primary">pap</name>
    <name evidence="3" type="ORF">H9Q76_05395</name>
</gene>
<organism evidence="3 4">
    <name type="scientific">Wujia chipingensis</name>
    <dbReference type="NCBI Taxonomy" id="2763670"/>
    <lineage>
        <taxon>Bacteria</taxon>
        <taxon>Bacillati</taxon>
        <taxon>Bacillota</taxon>
        <taxon>Clostridia</taxon>
        <taxon>Lachnospirales</taxon>
        <taxon>Lachnospiraceae</taxon>
        <taxon>Wujia</taxon>
    </lineage>
</organism>
<dbReference type="SUPFAM" id="SSF52540">
    <property type="entry name" value="P-loop containing nucleoside triphosphate hydrolases"/>
    <property type="match status" value="2"/>
</dbReference>
<sequence>MEKTIASITKPKDEELKERLSAAREKLATLQIKVKEAKLPVLVLFEGFGAAGKGSVLSKIIKNMDPRFFHVETMDQPEPTELRKPFLYRYFKRIPENGQFTFMDGGWMEEIVRDRVHEQLDEEAFGKKICSIKRFERTLSDNGCTILKFFFYIDENEQKKRMEELLADENTAWRVSEEDLWQNKKHKKCSEVYQTYMEQTNQSYAPWYAIDAKSKKWAELQILERINQNIETALANSGRAVPILPNLFPLSPIPKLADVDLNKELTEEEYQEKLEKLQKRLSELHNVLYREKIPVIIAYEGWDAAGKGGNIKRIAAALDARGYEVHPIASPEPHEKNRHFLWRFWTRLPKSGHIAIFDRTWYGRVMVERLEGFCSENDWQRAYNEINEFEKELDDWGAVIVKFWVQIDKDTQLERFTLRQNTPEKRWKITDEDWRNRGKWDLYEDAVNEMLQKTNTTYAPWHILESNDKKYARIKALEIVIQAMEEQIKKKKNS</sequence>
<dbReference type="PANTHER" id="PTHR34383">
    <property type="entry name" value="POLYPHOSPHATE:AMP PHOSPHOTRANSFERASE-RELATED"/>
    <property type="match status" value="1"/>
</dbReference>
<dbReference type="Proteomes" id="UP000515819">
    <property type="component" value="Chromosome"/>
</dbReference>
<dbReference type="EMBL" id="CP060632">
    <property type="protein sequence ID" value="QNM00710.1"/>
    <property type="molecule type" value="Genomic_DNA"/>
</dbReference>
<evidence type="ECO:0000313" key="3">
    <source>
        <dbReference type="EMBL" id="QNM00710.1"/>
    </source>
</evidence>
<dbReference type="KEGG" id="wcp:H9Q76_05395"/>
<keyword evidence="4" id="KW-1185">Reference proteome</keyword>
<name>A0A7G9FQ78_9FIRM</name>
<dbReference type="Pfam" id="PF03976">
    <property type="entry name" value="PPK2"/>
    <property type="match status" value="2"/>
</dbReference>
<dbReference type="InterPro" id="IPR022489">
    <property type="entry name" value="PolyP_AMP_Tfrase"/>
</dbReference>
<dbReference type="InterPro" id="IPR027417">
    <property type="entry name" value="P-loop_NTPase"/>
</dbReference>
<keyword evidence="1" id="KW-0175">Coiled coil</keyword>